<evidence type="ECO:0000313" key="1">
    <source>
        <dbReference type="EMBL" id="KKN81680.1"/>
    </source>
</evidence>
<accession>A0A0F9TK98</accession>
<dbReference type="Pfam" id="PF13481">
    <property type="entry name" value="AAA_25"/>
    <property type="match status" value="1"/>
</dbReference>
<comment type="caution">
    <text evidence="1">The sequence shown here is derived from an EMBL/GenBank/DDBJ whole genome shotgun (WGS) entry which is preliminary data.</text>
</comment>
<name>A0A0F9TK98_9ZZZZ</name>
<sequence>MKALTPNQLLAWRAPARRYIINNGILIPESRCVIFGEPETYKSMLTIDIAFRIANGLPWLGFKTIATPVYILQCEIAQSALQARIQKYMIGNRLSSEDVWLWTNNDITLDRGPGLSELSMELNESNPGVLILDPAYSLISGNATQTYDVDLLLKRINTLINKYRLAVILIHHSKKPEHVEGVTYHYGAHDMNGPTYHKWCDTAIELRKIDDGGNIMMSFEKLRNKEEGTKPKPFPIHFNSGSLEVTKIPTGVE</sequence>
<dbReference type="Gene3D" id="3.40.50.300">
    <property type="entry name" value="P-loop containing nucleotide triphosphate hydrolases"/>
    <property type="match status" value="1"/>
</dbReference>
<proteinExistence type="predicted"/>
<dbReference type="EMBL" id="LAZR01000211">
    <property type="protein sequence ID" value="KKN81680.1"/>
    <property type="molecule type" value="Genomic_DNA"/>
</dbReference>
<dbReference type="SUPFAM" id="SSF52540">
    <property type="entry name" value="P-loop containing nucleoside triphosphate hydrolases"/>
    <property type="match status" value="1"/>
</dbReference>
<dbReference type="AlphaFoldDB" id="A0A0F9TK98"/>
<organism evidence="1">
    <name type="scientific">marine sediment metagenome</name>
    <dbReference type="NCBI Taxonomy" id="412755"/>
    <lineage>
        <taxon>unclassified sequences</taxon>
        <taxon>metagenomes</taxon>
        <taxon>ecological metagenomes</taxon>
    </lineage>
</organism>
<protein>
    <submittedName>
        <fullName evidence="1">Uncharacterized protein</fullName>
    </submittedName>
</protein>
<dbReference type="InterPro" id="IPR027417">
    <property type="entry name" value="P-loop_NTPase"/>
</dbReference>
<reference evidence="1" key="1">
    <citation type="journal article" date="2015" name="Nature">
        <title>Complex archaea that bridge the gap between prokaryotes and eukaryotes.</title>
        <authorList>
            <person name="Spang A."/>
            <person name="Saw J.H."/>
            <person name="Jorgensen S.L."/>
            <person name="Zaremba-Niedzwiedzka K."/>
            <person name="Martijn J."/>
            <person name="Lind A.E."/>
            <person name="van Eijk R."/>
            <person name="Schleper C."/>
            <person name="Guy L."/>
            <person name="Ettema T.J."/>
        </authorList>
    </citation>
    <scope>NUCLEOTIDE SEQUENCE</scope>
</reference>
<gene>
    <name evidence="1" type="ORF">LCGC14_0315920</name>
</gene>